<proteinExistence type="predicted"/>
<keyword evidence="2" id="KW-1185">Reference proteome</keyword>
<organism evidence="1 2">
    <name type="scientific">Pelagicoccus mobilis</name>
    <dbReference type="NCBI Taxonomy" id="415221"/>
    <lineage>
        <taxon>Bacteria</taxon>
        <taxon>Pseudomonadati</taxon>
        <taxon>Verrucomicrobiota</taxon>
        <taxon>Opitutia</taxon>
        <taxon>Puniceicoccales</taxon>
        <taxon>Pelagicoccaceae</taxon>
        <taxon>Pelagicoccus</taxon>
    </lineage>
</organism>
<protein>
    <submittedName>
        <fullName evidence="1">DUF2164 domain-containing protein</fullName>
    </submittedName>
</protein>
<dbReference type="AlphaFoldDB" id="A0A934S087"/>
<dbReference type="EMBL" id="JAENIL010000019">
    <property type="protein sequence ID" value="MBK1877527.1"/>
    <property type="molecule type" value="Genomic_DNA"/>
</dbReference>
<gene>
    <name evidence="1" type="ORF">JIN87_11660</name>
</gene>
<comment type="caution">
    <text evidence="1">The sequence shown here is derived from an EMBL/GenBank/DDBJ whole genome shotgun (WGS) entry which is preliminary data.</text>
</comment>
<dbReference type="InterPro" id="IPR018680">
    <property type="entry name" value="DUF2164"/>
</dbReference>
<name>A0A934S087_9BACT</name>
<evidence type="ECO:0000313" key="1">
    <source>
        <dbReference type="EMBL" id="MBK1877527.1"/>
    </source>
</evidence>
<sequence>MKMELSKEEEKAAVESIQQYLSDEYGVDSSDLKTKLLMEFFLKEIGPFAYNKGVGDAEAFMRARLEDLSGSCFEHPMTHWER</sequence>
<dbReference type="Pfam" id="PF09932">
    <property type="entry name" value="DUF2164"/>
    <property type="match status" value="1"/>
</dbReference>
<evidence type="ECO:0000313" key="2">
    <source>
        <dbReference type="Proteomes" id="UP000617628"/>
    </source>
</evidence>
<dbReference type="Proteomes" id="UP000617628">
    <property type="component" value="Unassembled WGS sequence"/>
</dbReference>
<reference evidence="1" key="1">
    <citation type="submission" date="2021-01" db="EMBL/GenBank/DDBJ databases">
        <title>Modified the classification status of verrucomicrobia.</title>
        <authorList>
            <person name="Feng X."/>
        </authorList>
    </citation>
    <scope>NUCLEOTIDE SEQUENCE</scope>
    <source>
        <strain evidence="1">KCTC 13126</strain>
    </source>
</reference>
<accession>A0A934S087</accession>
<dbReference type="RefSeq" id="WP_200355740.1">
    <property type="nucleotide sequence ID" value="NZ_JAENIL010000019.1"/>
</dbReference>